<reference evidence="2" key="1">
    <citation type="submission" date="2020-06" db="EMBL/GenBank/DDBJ databases">
        <title>WGS assembly of Ceratodon purpureus strain R40.</title>
        <authorList>
            <person name="Carey S.B."/>
            <person name="Jenkins J."/>
            <person name="Shu S."/>
            <person name="Lovell J.T."/>
            <person name="Sreedasyam A."/>
            <person name="Maumus F."/>
            <person name="Tiley G.P."/>
            <person name="Fernandez-Pozo N."/>
            <person name="Barry K."/>
            <person name="Chen C."/>
            <person name="Wang M."/>
            <person name="Lipzen A."/>
            <person name="Daum C."/>
            <person name="Saski C.A."/>
            <person name="Payton A.C."/>
            <person name="Mcbreen J.C."/>
            <person name="Conrad R.E."/>
            <person name="Kollar L.M."/>
            <person name="Olsson S."/>
            <person name="Huttunen S."/>
            <person name="Landis J.B."/>
            <person name="Wickett N.J."/>
            <person name="Johnson M.G."/>
            <person name="Rensing S.A."/>
            <person name="Grimwood J."/>
            <person name="Schmutz J."/>
            <person name="Mcdaniel S.F."/>
        </authorList>
    </citation>
    <scope>NUCLEOTIDE SEQUENCE</scope>
    <source>
        <strain evidence="2">R40</strain>
    </source>
</reference>
<proteinExistence type="predicted"/>
<comment type="caution">
    <text evidence="2">The sequence shown here is derived from an EMBL/GenBank/DDBJ whole genome shotgun (WGS) entry which is preliminary data.</text>
</comment>
<gene>
    <name evidence="2" type="ORF">KC19_1G191500</name>
</gene>
<protein>
    <submittedName>
        <fullName evidence="2">Uncharacterized protein</fullName>
    </submittedName>
</protein>
<evidence type="ECO:0000313" key="2">
    <source>
        <dbReference type="EMBL" id="KAG0591663.1"/>
    </source>
</evidence>
<dbReference type="Proteomes" id="UP000822688">
    <property type="component" value="Chromosome 1"/>
</dbReference>
<dbReference type="EMBL" id="CM026421">
    <property type="protein sequence ID" value="KAG0591663.1"/>
    <property type="molecule type" value="Genomic_DNA"/>
</dbReference>
<evidence type="ECO:0000256" key="1">
    <source>
        <dbReference type="SAM" id="MobiDB-lite"/>
    </source>
</evidence>
<feature type="region of interest" description="Disordered" evidence="1">
    <location>
        <begin position="70"/>
        <end position="91"/>
    </location>
</feature>
<name>A0A8T0J9S4_CERPU</name>
<dbReference type="AlphaFoldDB" id="A0A8T0J9S4"/>
<organism evidence="2 3">
    <name type="scientific">Ceratodon purpureus</name>
    <name type="common">Fire moss</name>
    <name type="synonym">Dicranum purpureum</name>
    <dbReference type="NCBI Taxonomy" id="3225"/>
    <lineage>
        <taxon>Eukaryota</taxon>
        <taxon>Viridiplantae</taxon>
        <taxon>Streptophyta</taxon>
        <taxon>Embryophyta</taxon>
        <taxon>Bryophyta</taxon>
        <taxon>Bryophytina</taxon>
        <taxon>Bryopsida</taxon>
        <taxon>Dicranidae</taxon>
        <taxon>Pseudoditrichales</taxon>
        <taxon>Ditrichaceae</taxon>
        <taxon>Ceratodon</taxon>
    </lineage>
</organism>
<accession>A0A8T0J9S4</accession>
<keyword evidence="3" id="KW-1185">Reference proteome</keyword>
<sequence>MAFYNELFGYGPSLTPTPFSIDGVEEIVDRPPYHEVHHNMDYGYYNNHTNRYNGQIQHEPRQFYYDEHDHRRNHNHNDRGDYTRNPIPFQMDRPELSRNRISVSIRLSNARSININNLRSRLSQNHDLGCHLEGNILTVTGYPRAGSRGAENDFLTIVSNLTGDYSASVVRRS</sequence>
<evidence type="ECO:0000313" key="3">
    <source>
        <dbReference type="Proteomes" id="UP000822688"/>
    </source>
</evidence>
<feature type="compositionally biased region" description="Basic and acidic residues" evidence="1">
    <location>
        <begin position="70"/>
        <end position="82"/>
    </location>
</feature>